<dbReference type="EMBL" id="JAAVJB010000389">
    <property type="protein sequence ID" value="NJP69165.1"/>
    <property type="molecule type" value="Genomic_DNA"/>
</dbReference>
<evidence type="ECO:0000313" key="5">
    <source>
        <dbReference type="Proteomes" id="UP000746503"/>
    </source>
</evidence>
<feature type="domain" description="Transcription regulator PadR C-terminal" evidence="3">
    <location>
        <begin position="90"/>
        <end position="171"/>
    </location>
</feature>
<evidence type="ECO:0000259" key="2">
    <source>
        <dbReference type="Pfam" id="PF03551"/>
    </source>
</evidence>
<protein>
    <submittedName>
        <fullName evidence="4">PadR family transcriptional regulator</fullName>
    </submittedName>
</protein>
<accession>A0ABX1AVW5</accession>
<dbReference type="InterPro" id="IPR036390">
    <property type="entry name" value="WH_DNA-bd_sf"/>
</dbReference>
<feature type="non-terminal residue" evidence="4">
    <location>
        <position position="214"/>
    </location>
</feature>
<dbReference type="PANTHER" id="PTHR43252">
    <property type="entry name" value="TRANSCRIPTIONAL REGULATOR YQJI"/>
    <property type="match status" value="1"/>
</dbReference>
<dbReference type="RefSeq" id="WP_167935626.1">
    <property type="nucleotide sequence ID" value="NZ_JAAVJB010000389.1"/>
</dbReference>
<name>A0ABX1AVW5_9ACTN</name>
<feature type="region of interest" description="Disordered" evidence="1">
    <location>
        <begin position="173"/>
        <end position="214"/>
    </location>
</feature>
<dbReference type="InterPro" id="IPR005149">
    <property type="entry name" value="Tscrpt_reg_PadR_N"/>
</dbReference>
<dbReference type="Pfam" id="PF10400">
    <property type="entry name" value="Vir_act_alpha_C"/>
    <property type="match status" value="1"/>
</dbReference>
<evidence type="ECO:0000259" key="3">
    <source>
        <dbReference type="Pfam" id="PF10400"/>
    </source>
</evidence>
<dbReference type="SUPFAM" id="SSF46785">
    <property type="entry name" value="Winged helix' DNA-binding domain"/>
    <property type="match status" value="1"/>
</dbReference>
<dbReference type="InterPro" id="IPR018309">
    <property type="entry name" value="Tscrpt_reg_PadR_C"/>
</dbReference>
<dbReference type="Pfam" id="PF03551">
    <property type="entry name" value="PadR"/>
    <property type="match status" value="1"/>
</dbReference>
<reference evidence="4 5" key="1">
    <citation type="submission" date="2020-03" db="EMBL/GenBank/DDBJ databases">
        <title>Draft genome of Streptomyces sp. ventii, isolated from the Axial Seamount in the Pacific Ocean, and resequencing of the two type strains Streptomyces lonarensis strain NCL 716 and Streptomyces bohaiensis strain 11A07.</title>
        <authorList>
            <person name="Loughran R.M."/>
            <person name="Pfannmuller K.M."/>
            <person name="Wasson B.J."/>
            <person name="Deadmond M.C."/>
            <person name="Paddock B.E."/>
            <person name="Koyack M.J."/>
            <person name="Gallegos D.A."/>
            <person name="Mitchell E.A."/>
            <person name="Ushijima B."/>
            <person name="Saw J.H."/>
            <person name="Mcphail K.L."/>
            <person name="Videau P."/>
        </authorList>
    </citation>
    <scope>NUCLEOTIDE SEQUENCE [LARGE SCALE GENOMIC DNA]</scope>
    <source>
        <strain evidence="5">5675061</strain>
    </source>
</reference>
<comment type="caution">
    <text evidence="4">The sequence shown here is derived from an EMBL/GenBank/DDBJ whole genome shotgun (WGS) entry which is preliminary data.</text>
</comment>
<keyword evidence="5" id="KW-1185">Reference proteome</keyword>
<dbReference type="InterPro" id="IPR036388">
    <property type="entry name" value="WH-like_DNA-bd_sf"/>
</dbReference>
<feature type="domain" description="Transcription regulator PadR N-terminal" evidence="2">
    <location>
        <begin position="7"/>
        <end position="75"/>
    </location>
</feature>
<sequence length="214" mass="23128">MSIRFGLLALLERGPSHGAQLRLDFEARTGATWPLNIGQVYMTLARLERDGLVESRTGAGARQHYAITDAGRREVGEWYARPVDRSQPARDELAIKVAMAVGTQGSGIGDVIAIQRRHTLRAMQGYARLKLRTALDGPSDRRVLAWLLVLEQLVFQAEAEVRWLAHCERQLTDGGTTATDRDDHGHRPGGRPAGGPPEAEPGRPGAARAGGGAG</sequence>
<dbReference type="Proteomes" id="UP000746503">
    <property type="component" value="Unassembled WGS sequence"/>
</dbReference>
<evidence type="ECO:0000313" key="4">
    <source>
        <dbReference type="EMBL" id="NJP69165.1"/>
    </source>
</evidence>
<organism evidence="4 5">
    <name type="scientific">Streptomyces spiramenti</name>
    <dbReference type="NCBI Taxonomy" id="2720606"/>
    <lineage>
        <taxon>Bacteria</taxon>
        <taxon>Bacillati</taxon>
        <taxon>Actinomycetota</taxon>
        <taxon>Actinomycetes</taxon>
        <taxon>Kitasatosporales</taxon>
        <taxon>Streptomycetaceae</taxon>
        <taxon>Streptomyces</taxon>
    </lineage>
</organism>
<gene>
    <name evidence="4" type="ORF">HCJ92_23495</name>
</gene>
<proteinExistence type="predicted"/>
<dbReference type="PANTHER" id="PTHR43252:SF6">
    <property type="entry name" value="NEGATIVE TRANSCRIPTION REGULATOR PADR"/>
    <property type="match status" value="1"/>
</dbReference>
<evidence type="ECO:0000256" key="1">
    <source>
        <dbReference type="SAM" id="MobiDB-lite"/>
    </source>
</evidence>
<dbReference type="Gene3D" id="1.10.10.10">
    <property type="entry name" value="Winged helix-like DNA-binding domain superfamily/Winged helix DNA-binding domain"/>
    <property type="match status" value="1"/>
</dbReference>